<evidence type="ECO:0000256" key="6">
    <source>
        <dbReference type="ARBA" id="ARBA00023125"/>
    </source>
</evidence>
<proteinExistence type="inferred from homology"/>
<evidence type="ECO:0000256" key="5">
    <source>
        <dbReference type="ARBA" id="ARBA00022971"/>
    </source>
</evidence>
<keyword evidence="6" id="KW-0238">DNA-binding</keyword>
<evidence type="ECO:0000256" key="3">
    <source>
        <dbReference type="ARBA" id="ARBA00020541"/>
    </source>
</evidence>
<evidence type="ECO:0000256" key="1">
    <source>
        <dbReference type="ARBA" id="ARBA00004496"/>
    </source>
</evidence>
<accession>A0A2H5BSE0</accession>
<dbReference type="GO" id="GO:0006355">
    <property type="term" value="P:regulation of DNA-templated transcription"/>
    <property type="evidence" value="ECO:0007669"/>
    <property type="project" value="InterPro"/>
</dbReference>
<dbReference type="CDD" id="cd22233">
    <property type="entry name" value="RHH_CopAso-like"/>
    <property type="match status" value="1"/>
</dbReference>
<keyword evidence="4" id="KW-0963">Cytoplasm</keyword>
<keyword evidence="5" id="KW-0184">Conjugation</keyword>
<evidence type="ECO:0000256" key="4">
    <source>
        <dbReference type="ARBA" id="ARBA00022490"/>
    </source>
</evidence>
<evidence type="ECO:0000313" key="7">
    <source>
        <dbReference type="EMBL" id="AUG89278.1"/>
    </source>
</evidence>
<comment type="similarity">
    <text evidence="2">Belongs to the TraY family.</text>
</comment>
<dbReference type="InterPro" id="IPR010985">
    <property type="entry name" value="Ribbon_hlx_hlx"/>
</dbReference>
<dbReference type="AlphaFoldDB" id="A0A2H5BSE0"/>
<sequence length="86" mass="10227">MIYTYINFKGWIMLAIRLPSEIEDRLAHLAQETGRTKTFYAREAILTHLEDLEDYYLAERVMEKVRKGEERLFSLDDVERDLGLES</sequence>
<keyword evidence="7" id="KW-0614">Plasmid</keyword>
<reference evidence="7" key="1">
    <citation type="journal article" date="2017" name="Front. Microbiol.">
        <title>Strong Genomic and Phenotypic Heterogeneity in the Aeromonas sobria Species Complex.</title>
        <authorList>
            <person name="Gauthier J."/>
            <person name="Vincent A.T."/>
            <person name="Charette S.J."/>
            <person name="Derome N."/>
        </authorList>
    </citation>
    <scope>NUCLEOTIDE SEQUENCE</scope>
    <source>
        <strain evidence="7">TM18</strain>
        <plasmid evidence="7">pTM18-1</plasmid>
    </source>
</reference>
<dbReference type="EMBL" id="MF770240">
    <property type="protein sequence ID" value="AUG89278.1"/>
    <property type="molecule type" value="Genomic_DNA"/>
</dbReference>
<comment type="subcellular location">
    <subcellularLocation>
        <location evidence="1">Cytoplasm</location>
    </subcellularLocation>
</comment>
<organism evidence="7">
    <name type="scientific">Aeromonas sobria</name>
    <dbReference type="NCBI Taxonomy" id="646"/>
    <lineage>
        <taxon>Bacteria</taxon>
        <taxon>Pseudomonadati</taxon>
        <taxon>Pseudomonadota</taxon>
        <taxon>Gammaproteobacteria</taxon>
        <taxon>Aeromonadales</taxon>
        <taxon>Aeromonadaceae</taxon>
        <taxon>Aeromonas</taxon>
    </lineage>
</organism>
<name>A0A2H5BSE0_AERSO</name>
<dbReference type="InterPro" id="IPR008876">
    <property type="entry name" value="TraY"/>
</dbReference>
<dbReference type="GO" id="GO:0003677">
    <property type="term" value="F:DNA binding"/>
    <property type="evidence" value="ECO:0007669"/>
    <property type="project" value="UniProtKB-KW"/>
</dbReference>
<dbReference type="Pfam" id="PF05509">
    <property type="entry name" value="TraY"/>
    <property type="match status" value="1"/>
</dbReference>
<dbReference type="Gene3D" id="1.10.1220.10">
    <property type="entry name" value="Met repressor-like"/>
    <property type="match status" value="1"/>
</dbReference>
<dbReference type="InterPro" id="IPR013321">
    <property type="entry name" value="Arc_rbn_hlx_hlx"/>
</dbReference>
<geneLocation type="plasmid" evidence="7">
    <name>pTM18-1</name>
</geneLocation>
<evidence type="ECO:0000256" key="2">
    <source>
        <dbReference type="ARBA" id="ARBA00007183"/>
    </source>
</evidence>
<dbReference type="SUPFAM" id="SSF47598">
    <property type="entry name" value="Ribbon-helix-helix"/>
    <property type="match status" value="1"/>
</dbReference>
<protein>
    <recommendedName>
        <fullName evidence="3">Relaxosome protein TraY</fullName>
    </recommendedName>
</protein>
<gene>
    <name evidence="7" type="primary">relB</name>
</gene>
<dbReference type="GO" id="GO:0005737">
    <property type="term" value="C:cytoplasm"/>
    <property type="evidence" value="ECO:0007669"/>
    <property type="project" value="UniProtKB-SubCell"/>
</dbReference>